<dbReference type="Gene3D" id="3.20.20.140">
    <property type="entry name" value="Metal-dependent hydrolases"/>
    <property type="match status" value="1"/>
</dbReference>
<dbReference type="PANTHER" id="PTHR43569:SF2">
    <property type="entry name" value="AMIDOHYDROLASE-RELATED DOMAIN-CONTAINING PROTEIN"/>
    <property type="match status" value="1"/>
</dbReference>
<sequence>MNRRDFLAATASATALFPMLTTQPNAAFPIIDTHIHLFDTTRKQGVPWPTPKDGELYQPALPERYRMIAKPHGIVGAIVVEASPWVDDNQWVLDVAANDPMIVGMIGNLEPGTPDFRPHLDRLKRNPLFRGIRYGNLWGRNLSAQLSNPQFVDDLRYLAQAGLVLDTANPNPDLLAAVLRLTDQVPALKVIVDHLPQMTIPTAKADQSRYETVLKELGKRLQVFVKVSEVLRRVDGTIPTSLNFYRSRLDEIFEQFGEDRLLYGSDWPNSDQWKPFGVGLGLVRDYFLSKGPTTAEKYFWRNSIVAYHWQKRESSQPE</sequence>
<protein>
    <submittedName>
        <fullName evidence="3">Amidohydrolase family protein</fullName>
    </submittedName>
</protein>
<comment type="similarity">
    <text evidence="1">Belongs to the metallo-dependent hydrolases superfamily.</text>
</comment>
<accession>A0A6L9L7D1</accession>
<dbReference type="AlphaFoldDB" id="A0A6L9L7D1"/>
<dbReference type="InterPro" id="IPR006680">
    <property type="entry name" value="Amidohydro-rel"/>
</dbReference>
<dbReference type="PANTHER" id="PTHR43569">
    <property type="entry name" value="AMIDOHYDROLASE"/>
    <property type="match status" value="1"/>
</dbReference>
<dbReference type="InterPro" id="IPR052350">
    <property type="entry name" value="Metallo-dep_Lactonases"/>
</dbReference>
<evidence type="ECO:0000259" key="2">
    <source>
        <dbReference type="Pfam" id="PF04909"/>
    </source>
</evidence>
<keyword evidence="4" id="KW-1185">Reference proteome</keyword>
<evidence type="ECO:0000313" key="4">
    <source>
        <dbReference type="Proteomes" id="UP000474175"/>
    </source>
</evidence>
<name>A0A6L9L7D1_9BACT</name>
<dbReference type="InterPro" id="IPR032466">
    <property type="entry name" value="Metal_Hydrolase"/>
</dbReference>
<evidence type="ECO:0000313" key="3">
    <source>
        <dbReference type="EMBL" id="NDU95407.1"/>
    </source>
</evidence>
<comment type="caution">
    <text evidence="3">The sequence shown here is derived from an EMBL/GenBank/DDBJ whole genome shotgun (WGS) entry which is preliminary data.</text>
</comment>
<keyword evidence="3" id="KW-0378">Hydrolase</keyword>
<organism evidence="3 4">
    <name type="scientific">Spirosoma terrae</name>
    <dbReference type="NCBI Taxonomy" id="1968276"/>
    <lineage>
        <taxon>Bacteria</taxon>
        <taxon>Pseudomonadati</taxon>
        <taxon>Bacteroidota</taxon>
        <taxon>Cytophagia</taxon>
        <taxon>Cytophagales</taxon>
        <taxon>Cytophagaceae</taxon>
        <taxon>Spirosoma</taxon>
    </lineage>
</organism>
<dbReference type="Proteomes" id="UP000474175">
    <property type="component" value="Unassembled WGS sequence"/>
</dbReference>
<dbReference type="SUPFAM" id="SSF51556">
    <property type="entry name" value="Metallo-dependent hydrolases"/>
    <property type="match status" value="1"/>
</dbReference>
<proteinExistence type="inferred from homology"/>
<dbReference type="Pfam" id="PF04909">
    <property type="entry name" value="Amidohydro_2"/>
    <property type="match status" value="1"/>
</dbReference>
<feature type="domain" description="Amidohydrolase-related" evidence="2">
    <location>
        <begin position="31"/>
        <end position="306"/>
    </location>
</feature>
<dbReference type="GO" id="GO:0016787">
    <property type="term" value="F:hydrolase activity"/>
    <property type="evidence" value="ECO:0007669"/>
    <property type="project" value="UniProtKB-KW"/>
</dbReference>
<dbReference type="EMBL" id="JAAFZH010000004">
    <property type="protein sequence ID" value="NDU95407.1"/>
    <property type="molecule type" value="Genomic_DNA"/>
</dbReference>
<dbReference type="RefSeq" id="WP_163947366.1">
    <property type="nucleotide sequence ID" value="NZ_JAAFZH010000004.1"/>
</dbReference>
<gene>
    <name evidence="3" type="ORF">GK108_11030</name>
</gene>
<evidence type="ECO:0000256" key="1">
    <source>
        <dbReference type="ARBA" id="ARBA00038310"/>
    </source>
</evidence>
<reference evidence="3 4" key="1">
    <citation type="submission" date="2020-02" db="EMBL/GenBank/DDBJ databases">
        <title>Draft genome sequence of two Spirosoma agri KCTC 52727 and Spirosoma terrae KCTC 52035.</title>
        <authorList>
            <person name="Rojas J."/>
            <person name="Ambika Manirajan B."/>
            <person name="Suarez C."/>
            <person name="Ratering S."/>
            <person name="Schnell S."/>
        </authorList>
    </citation>
    <scope>NUCLEOTIDE SEQUENCE [LARGE SCALE GENOMIC DNA]</scope>
    <source>
        <strain evidence="3 4">KCTC 52035</strain>
    </source>
</reference>